<dbReference type="PANTHER" id="PTHR42731:SF1">
    <property type="entry name" value="RADICAL SAM DOMAIN PROTEIN"/>
    <property type="match status" value="1"/>
</dbReference>
<organism evidence="3 4">
    <name type="scientific">Oleidesulfovibrio alaskensis (strain ATCC BAA-1058 / DSM 17464 / G20)</name>
    <name type="common">Desulfovibrio alaskensis</name>
    <dbReference type="NCBI Taxonomy" id="207559"/>
    <lineage>
        <taxon>Bacteria</taxon>
        <taxon>Pseudomonadati</taxon>
        <taxon>Thermodesulfobacteriota</taxon>
        <taxon>Desulfovibrionia</taxon>
        <taxon>Desulfovibrionales</taxon>
        <taxon>Desulfovibrionaceae</taxon>
        <taxon>Oleidesulfovibrio</taxon>
    </lineage>
</organism>
<dbReference type="InterPro" id="IPR045784">
    <property type="entry name" value="Radical_SAM_N2"/>
</dbReference>
<dbReference type="NCBIfam" id="TIGR03936">
    <property type="entry name" value="sam_1_link_chp"/>
    <property type="match status" value="1"/>
</dbReference>
<dbReference type="GO" id="GO:0051536">
    <property type="term" value="F:iron-sulfur cluster binding"/>
    <property type="evidence" value="ECO:0007669"/>
    <property type="project" value="InterPro"/>
</dbReference>
<dbReference type="PROSITE" id="PS51918">
    <property type="entry name" value="RADICAL_SAM"/>
    <property type="match status" value="1"/>
</dbReference>
<dbReference type="CDD" id="cd01335">
    <property type="entry name" value="Radical_SAM"/>
    <property type="match status" value="1"/>
</dbReference>
<dbReference type="SFLD" id="SFLDG01082">
    <property type="entry name" value="B12-binding_domain_containing"/>
    <property type="match status" value="1"/>
</dbReference>
<dbReference type="InterPro" id="IPR058240">
    <property type="entry name" value="rSAM_sf"/>
</dbReference>
<dbReference type="GO" id="GO:0003824">
    <property type="term" value="F:catalytic activity"/>
    <property type="evidence" value="ECO:0007669"/>
    <property type="project" value="InterPro"/>
</dbReference>
<name>Q310Z8_OLEA2</name>
<dbReference type="InterPro" id="IPR006638">
    <property type="entry name" value="Elp3/MiaA/NifB-like_rSAM"/>
</dbReference>
<dbReference type="PANTHER" id="PTHR42731">
    <property type="entry name" value="SLL1084 PROTEIN"/>
    <property type="match status" value="1"/>
</dbReference>
<dbReference type="InterPro" id="IPR018768">
    <property type="entry name" value="DUF2344"/>
</dbReference>
<dbReference type="Gene3D" id="3.80.30.20">
    <property type="entry name" value="tm_1862 like domain"/>
    <property type="match status" value="1"/>
</dbReference>
<feature type="region of interest" description="Disordered" evidence="1">
    <location>
        <begin position="612"/>
        <end position="641"/>
    </location>
</feature>
<feature type="domain" description="Radical SAM core" evidence="2">
    <location>
        <begin position="246"/>
        <end position="478"/>
    </location>
</feature>
<dbReference type="AlphaFoldDB" id="Q310Z8"/>
<dbReference type="NCBIfam" id="TIGR03960">
    <property type="entry name" value="rSAM_fuse_unch"/>
    <property type="match status" value="1"/>
</dbReference>
<evidence type="ECO:0000313" key="3">
    <source>
        <dbReference type="EMBL" id="ABB38498.1"/>
    </source>
</evidence>
<dbReference type="InterPro" id="IPR007197">
    <property type="entry name" value="rSAM"/>
</dbReference>
<dbReference type="Pfam" id="PF19864">
    <property type="entry name" value="Radical_SAM_N2"/>
    <property type="match status" value="1"/>
</dbReference>
<reference evidence="3 4" key="1">
    <citation type="journal article" date="2011" name="J. Bacteriol.">
        <title>Complete genome sequence and updated annotation of Desulfovibrio alaskensis G20.</title>
        <authorList>
            <person name="Hauser L.J."/>
            <person name="Land M.L."/>
            <person name="Brown S.D."/>
            <person name="Larimer F."/>
            <person name="Keller K.L."/>
            <person name="Rapp-Giles B.J."/>
            <person name="Price M.N."/>
            <person name="Lin M."/>
            <person name="Bruce D.C."/>
            <person name="Detter J.C."/>
            <person name="Tapia R."/>
            <person name="Han C.S."/>
            <person name="Goodwin L.A."/>
            <person name="Cheng J.F."/>
            <person name="Pitluck S."/>
            <person name="Copeland A."/>
            <person name="Lucas S."/>
            <person name="Nolan M."/>
            <person name="Lapidus A.L."/>
            <person name="Palumbo A.V."/>
            <person name="Wall J.D."/>
        </authorList>
    </citation>
    <scope>NUCLEOTIDE SEQUENCE [LARGE SCALE GENOMIC DNA]</scope>
    <source>
        <strain evidence="4">ATCC BAA 1058 / DSM 17464 / G20</strain>
    </source>
</reference>
<dbReference type="SMART" id="SM00729">
    <property type="entry name" value="Elp3"/>
    <property type="match status" value="1"/>
</dbReference>
<dbReference type="KEGG" id="dde:Dde_1701"/>
<dbReference type="EMBL" id="CP000112">
    <property type="protein sequence ID" value="ABB38498.1"/>
    <property type="molecule type" value="Genomic_DNA"/>
</dbReference>
<dbReference type="STRING" id="207559.Dde_1701"/>
<dbReference type="InterPro" id="IPR023404">
    <property type="entry name" value="rSAM_horseshoe"/>
</dbReference>
<evidence type="ECO:0000313" key="4">
    <source>
        <dbReference type="Proteomes" id="UP000002710"/>
    </source>
</evidence>
<dbReference type="SUPFAM" id="SSF102114">
    <property type="entry name" value="Radical SAM enzymes"/>
    <property type="match status" value="1"/>
</dbReference>
<dbReference type="InterPro" id="IPR023862">
    <property type="entry name" value="CHP03960_rSAM"/>
</dbReference>
<dbReference type="Proteomes" id="UP000002710">
    <property type="component" value="Chromosome"/>
</dbReference>
<dbReference type="eggNOG" id="COG1032">
    <property type="taxonomic scope" value="Bacteria"/>
</dbReference>
<dbReference type="HOGENOM" id="CLU_011543_0_0_7"/>
<dbReference type="SFLD" id="SFLDS00029">
    <property type="entry name" value="Radical_SAM"/>
    <property type="match status" value="1"/>
</dbReference>
<evidence type="ECO:0000259" key="2">
    <source>
        <dbReference type="PROSITE" id="PS51918"/>
    </source>
</evidence>
<dbReference type="eggNOG" id="COG5011">
    <property type="taxonomic scope" value="Bacteria"/>
</dbReference>
<dbReference type="Pfam" id="PF10105">
    <property type="entry name" value="DUF2344"/>
    <property type="match status" value="1"/>
</dbReference>
<accession>Q310Z8</accession>
<keyword evidence="4" id="KW-1185">Reference proteome</keyword>
<evidence type="ECO:0000256" key="1">
    <source>
        <dbReference type="SAM" id="MobiDB-lite"/>
    </source>
</evidence>
<dbReference type="RefSeq" id="WP_011367644.1">
    <property type="nucleotide sequence ID" value="NC_007519.1"/>
</dbReference>
<protein>
    <recommendedName>
        <fullName evidence="2">Radical SAM core domain-containing protein</fullName>
    </recommendedName>
</protein>
<proteinExistence type="predicted"/>
<dbReference type="Pfam" id="PF04055">
    <property type="entry name" value="Radical_SAM"/>
    <property type="match status" value="1"/>
</dbReference>
<sequence>MRQLLSLLPRPSRYAGIEEGTVTKDPATVDMRIGLAFPDMYEVGMSYLGQKILYGVLNQRPEFWAERVYTPCTEAADILRTHNAPLCTLESDTPLKDLDFLGFSLTHELCYTNVLYMLDLGGIPLRAADRGDDLSAWPVVAAGGGCTLAAEPVADFFDLMVLGEGEEVMLEVLDLQNKARLLGWSRSQFLYEARNIPGIYVPSLFSYNSADGTLTPKHQDYTRVTRRVIPDMDTAFFPASQPVPFGAVHNRLALEIGRGCTRGCRFCQAGIIYRPARERSVDHLQNLLEECLASTGYDELSFLSLSTGDFSALKTLFMSTVDRCAKEQVSLSLPSLRVGSIDDDIMGRMAEIRRTGATLAPEAGSQRLRDVINKGITEEALMLHVQKLFQHGWQQVKLYFMIGLPTETYEDLDAIVDLCRKVRGAAGRVRRLQVTAAISPFVPKPHTPFQWERQLTLPEIRERIQYLRDAFKREKSMKMRWHEPVMSALEGIFSRGDRRLSGVVESAYRKGATFASWIEGLSLDPWMQAMEEHGLSPDEYTRERAADEPLPWDHLHSGTTKEFLAKERERAYAMKITEDCRYGACRLCGVCDVGKKESGLDRLTDTTSYRNRLNRQERDQQAHTPLTDETGNVLPSAKNEPPKLADELKVKAGHFRVWYSKEDRAVVLSQLELQSLFERVMRKASLPMTFSQGFHPLPLISFGRALPVGVASRAEWFSIYLRTPHTAEQVRQALYGKLPAGMEVLFVEELFNQKKVIQSVTETYRLDYTGPEEKKAAFFAAWEAFRNLDELVWTRETKKGPRSTDIRPMFRNFSMIGGTSMALDMDWSQQYLSPLALVKVIVPDSTILDFSLIKLSQEFE</sequence>
<gene>
    <name evidence="3" type="ordered locus">Dde_1701</name>
</gene>